<reference evidence="2 3" key="1">
    <citation type="submission" date="2019-05" db="EMBL/GenBank/DDBJ databases">
        <title>Erythrobacter marisflavi sp. nov., isolated from isolated from water of an estuary environment.</title>
        <authorList>
            <person name="Yoon J.-H."/>
        </authorList>
    </citation>
    <scope>NUCLEOTIDE SEQUENCE [LARGE SCALE GENOMIC DNA]</scope>
    <source>
        <strain evidence="2 3">KEM-5</strain>
    </source>
</reference>
<evidence type="ECO:0000313" key="2">
    <source>
        <dbReference type="EMBL" id="TMM48870.1"/>
    </source>
</evidence>
<accession>A0A5S3P6R8</accession>
<feature type="transmembrane region" description="Helical" evidence="1">
    <location>
        <begin position="30"/>
        <end position="52"/>
    </location>
</feature>
<dbReference type="RefSeq" id="WP_138616813.1">
    <property type="nucleotide sequence ID" value="NZ_VCAO01000002.1"/>
</dbReference>
<keyword evidence="1" id="KW-0472">Membrane</keyword>
<comment type="caution">
    <text evidence="2">The sequence shown here is derived from an EMBL/GenBank/DDBJ whole genome shotgun (WGS) entry which is preliminary data.</text>
</comment>
<evidence type="ECO:0000256" key="1">
    <source>
        <dbReference type="SAM" id="Phobius"/>
    </source>
</evidence>
<protein>
    <submittedName>
        <fullName evidence="2">Uncharacterized protein</fullName>
    </submittedName>
</protein>
<gene>
    <name evidence="2" type="ORF">FEV51_05640</name>
</gene>
<dbReference type="AlphaFoldDB" id="A0A5S3P6R8"/>
<keyword evidence="1" id="KW-0812">Transmembrane</keyword>
<dbReference type="Proteomes" id="UP000309668">
    <property type="component" value="Unassembled WGS sequence"/>
</dbReference>
<proteinExistence type="predicted"/>
<sequence length="69" mass="7429">MLNFALSLAVLAAFALLAGAYVMWRRTGNVQQAVLMAIMALVALVNVGIWTIPDKDGEAPLEKLERGSQ</sequence>
<name>A0A5S3P6R8_9SPHN</name>
<keyword evidence="3" id="KW-1185">Reference proteome</keyword>
<dbReference type="EMBL" id="VCAO01000002">
    <property type="protein sequence ID" value="TMM48870.1"/>
    <property type="molecule type" value="Genomic_DNA"/>
</dbReference>
<organism evidence="2 3">
    <name type="scientific">Qipengyuania marisflavi</name>
    <dbReference type="NCBI Taxonomy" id="2486356"/>
    <lineage>
        <taxon>Bacteria</taxon>
        <taxon>Pseudomonadati</taxon>
        <taxon>Pseudomonadota</taxon>
        <taxon>Alphaproteobacteria</taxon>
        <taxon>Sphingomonadales</taxon>
        <taxon>Erythrobacteraceae</taxon>
        <taxon>Qipengyuania</taxon>
    </lineage>
</organism>
<keyword evidence="1" id="KW-1133">Transmembrane helix</keyword>
<evidence type="ECO:0000313" key="3">
    <source>
        <dbReference type="Proteomes" id="UP000309668"/>
    </source>
</evidence>